<reference evidence="1" key="1">
    <citation type="submission" date="2016-04" db="EMBL/GenBank/DDBJ databases">
        <authorList>
            <person name="Evans L.H."/>
            <person name="Alamgir A."/>
            <person name="Owens N."/>
            <person name="Weber N.D."/>
            <person name="Virtaneva K."/>
            <person name="Barbian K."/>
            <person name="Babar A."/>
            <person name="Rosenke K."/>
        </authorList>
    </citation>
    <scope>NUCLEOTIDE SEQUENCE</scope>
    <source>
        <strain evidence="1">86</strain>
    </source>
</reference>
<name>A0A212KMA1_9PROT</name>
<dbReference type="AlphaFoldDB" id="A0A212KMA1"/>
<gene>
    <name evidence="1" type="ORF">KL86APRO_30347</name>
</gene>
<organism evidence="1">
    <name type="scientific">uncultured Alphaproteobacteria bacterium</name>
    <dbReference type="NCBI Taxonomy" id="91750"/>
    <lineage>
        <taxon>Bacteria</taxon>
        <taxon>Pseudomonadati</taxon>
        <taxon>Pseudomonadota</taxon>
        <taxon>Alphaproteobacteria</taxon>
        <taxon>environmental samples</taxon>
    </lineage>
</organism>
<dbReference type="EMBL" id="FLUO01000003">
    <property type="protein sequence ID" value="SBW12856.1"/>
    <property type="molecule type" value="Genomic_DNA"/>
</dbReference>
<protein>
    <submittedName>
        <fullName evidence="1">Uncharacterized protein</fullName>
    </submittedName>
</protein>
<proteinExistence type="predicted"/>
<accession>A0A212KMA1</accession>
<sequence>MWYCEPFGDLQYMRAREILREGPLDFSLCRLPHRGEDAPAEPPRTSPLHGRFD</sequence>
<evidence type="ECO:0000313" key="1">
    <source>
        <dbReference type="EMBL" id="SBW12856.1"/>
    </source>
</evidence>